<protein>
    <submittedName>
        <fullName evidence="1">Uncharacterized protein</fullName>
    </submittedName>
</protein>
<organism evidence="1 2">
    <name type="scientific">Clonostachys rosea f. rosea IK726</name>
    <dbReference type="NCBI Taxonomy" id="1349383"/>
    <lineage>
        <taxon>Eukaryota</taxon>
        <taxon>Fungi</taxon>
        <taxon>Dikarya</taxon>
        <taxon>Ascomycota</taxon>
        <taxon>Pezizomycotina</taxon>
        <taxon>Sordariomycetes</taxon>
        <taxon>Hypocreomycetidae</taxon>
        <taxon>Hypocreales</taxon>
        <taxon>Bionectriaceae</taxon>
        <taxon>Clonostachys</taxon>
    </lineage>
</organism>
<reference evidence="1" key="1">
    <citation type="submission" date="2020-04" db="EMBL/GenBank/DDBJ databases">
        <authorList>
            <person name="Broberg M."/>
        </authorList>
    </citation>
    <scope>NUCLEOTIDE SEQUENCE</scope>
</reference>
<evidence type="ECO:0000313" key="2">
    <source>
        <dbReference type="Proteomes" id="UP000836387"/>
    </source>
</evidence>
<keyword evidence="2" id="KW-1185">Reference proteome</keyword>
<comment type="caution">
    <text evidence="1">The sequence shown here is derived from an EMBL/GenBank/DDBJ whole genome shotgun (WGS) entry which is preliminary data.</text>
</comment>
<name>A0ACA9UV54_BIOOC</name>
<accession>A0ACA9UV54</accession>
<evidence type="ECO:0000313" key="1">
    <source>
        <dbReference type="EMBL" id="CAG9957171.1"/>
    </source>
</evidence>
<sequence length="77" mass="8671">MKRTNPSRAESEVDLACRDFFRAYPGLRCVIGHQIQEIKTSKSCGCNGIVQSCGRVPEPADFPVTPYWRAFLQKIPV</sequence>
<proteinExistence type="predicted"/>
<dbReference type="EMBL" id="CADEHS020000649">
    <property type="protein sequence ID" value="CAG9957171.1"/>
    <property type="molecule type" value="Genomic_DNA"/>
</dbReference>
<reference evidence="1" key="2">
    <citation type="submission" date="2021-10" db="EMBL/GenBank/DDBJ databases">
        <authorList>
            <person name="Piombo E."/>
        </authorList>
    </citation>
    <scope>NUCLEOTIDE SEQUENCE</scope>
</reference>
<dbReference type="Proteomes" id="UP000836387">
    <property type="component" value="Unassembled WGS sequence"/>
</dbReference>
<gene>
    <name evidence="1" type="ORF">CRV2_00020338</name>
</gene>